<dbReference type="AlphaFoldDB" id="A0A6J4UEG7"/>
<dbReference type="GO" id="GO:0000166">
    <property type="term" value="F:nucleotide binding"/>
    <property type="evidence" value="ECO:0007669"/>
    <property type="project" value="UniProtKB-KW"/>
</dbReference>
<evidence type="ECO:0000256" key="7">
    <source>
        <dbReference type="ARBA" id="ARBA00022842"/>
    </source>
</evidence>
<dbReference type="PANTHER" id="PTHR47788:SF1">
    <property type="entry name" value="A-ADDING TRNA NUCLEOTIDYLTRANSFERASE"/>
    <property type="match status" value="1"/>
</dbReference>
<keyword evidence="5" id="KW-0479">Metal-binding</keyword>
<dbReference type="GO" id="GO:0008033">
    <property type="term" value="P:tRNA processing"/>
    <property type="evidence" value="ECO:0007669"/>
    <property type="project" value="UniProtKB-KW"/>
</dbReference>
<evidence type="ECO:0000256" key="2">
    <source>
        <dbReference type="ARBA" id="ARBA00007265"/>
    </source>
</evidence>
<accession>A0A6J4UEG7</accession>
<comment type="similarity">
    <text evidence="2">Belongs to the tRNA nucleotidyltransferase/poly(A) polymerase family.</text>
</comment>
<dbReference type="PANTHER" id="PTHR47788">
    <property type="entry name" value="POLYA POLYMERASE"/>
    <property type="match status" value="1"/>
</dbReference>
<dbReference type="GO" id="GO:0016779">
    <property type="term" value="F:nucleotidyltransferase activity"/>
    <property type="evidence" value="ECO:0007669"/>
    <property type="project" value="UniProtKB-KW"/>
</dbReference>
<keyword evidence="7" id="KW-0460">Magnesium</keyword>
<dbReference type="GO" id="GO:0046872">
    <property type="term" value="F:metal ion binding"/>
    <property type="evidence" value="ECO:0007669"/>
    <property type="project" value="UniProtKB-KW"/>
</dbReference>
<name>A0A6J4UEG7_9BACT</name>
<evidence type="ECO:0000256" key="3">
    <source>
        <dbReference type="ARBA" id="ARBA00022694"/>
    </source>
</evidence>
<keyword evidence="3" id="KW-0819">tRNA processing</keyword>
<evidence type="ECO:0000256" key="4">
    <source>
        <dbReference type="ARBA" id="ARBA00022695"/>
    </source>
</evidence>
<dbReference type="EMBL" id="CADCWM010000141">
    <property type="protein sequence ID" value="CAA9546183.1"/>
    <property type="molecule type" value="Genomic_DNA"/>
</dbReference>
<keyword evidence="4" id="KW-0548">Nucleotidyltransferase</keyword>
<evidence type="ECO:0000256" key="5">
    <source>
        <dbReference type="ARBA" id="ARBA00022723"/>
    </source>
</evidence>
<proteinExistence type="inferred from homology"/>
<gene>
    <name evidence="10" type="ORF">AVDCRST_MAG88-424</name>
</gene>
<comment type="cofactor">
    <cofactor evidence="1">
        <name>Mg(2+)</name>
        <dbReference type="ChEBI" id="CHEBI:18420"/>
    </cofactor>
</comment>
<feature type="domain" description="tRNA nucleotidyltransferase/poly(A) polymerase RNA and SrmB- binding" evidence="9">
    <location>
        <begin position="33"/>
        <end position="93"/>
    </location>
</feature>
<evidence type="ECO:0000256" key="8">
    <source>
        <dbReference type="ARBA" id="ARBA00022884"/>
    </source>
</evidence>
<dbReference type="Pfam" id="PF12627">
    <property type="entry name" value="PolyA_pol_RNAbd"/>
    <property type="match status" value="1"/>
</dbReference>
<dbReference type="InterPro" id="IPR052390">
    <property type="entry name" value="tRNA_nt/polyA_polymerase"/>
</dbReference>
<keyword evidence="4" id="KW-0808">Transferase</keyword>
<evidence type="ECO:0000256" key="1">
    <source>
        <dbReference type="ARBA" id="ARBA00001946"/>
    </source>
</evidence>
<keyword evidence="8" id="KW-0694">RNA-binding</keyword>
<organism evidence="10">
    <name type="scientific">uncultured Thermomicrobiales bacterium</name>
    <dbReference type="NCBI Taxonomy" id="1645740"/>
    <lineage>
        <taxon>Bacteria</taxon>
        <taxon>Pseudomonadati</taxon>
        <taxon>Thermomicrobiota</taxon>
        <taxon>Thermomicrobia</taxon>
        <taxon>Thermomicrobiales</taxon>
        <taxon>environmental samples</taxon>
    </lineage>
</organism>
<sequence>FCDDPTRTFRAVRYEGRLAALSATEGERPGRPFAIEAETLAWLRAAVVDGALRTVSIDRLMHEFARLLAEPAAAAMVARLVALDILAGVHPALLWTGETLRAYADLDQLWPLVDTLDAGAPPLWAARLALLAAHLGAPEAKAVAGALHLPAEVQRLLVEVATLRGRVAARPLGESPHDSALGAWLDPYSPAAIATVAALESDGPARAQLHRFLTVVRSLRPALGGDALKELGLPPGPLYREALATLLARKRDDPMLTVEGERNVLRGWLEQRDRVR</sequence>
<feature type="non-terminal residue" evidence="10">
    <location>
        <position position="1"/>
    </location>
</feature>
<protein>
    <recommendedName>
        <fullName evidence="9">tRNA nucleotidyltransferase/poly(A) polymerase RNA and SrmB- binding domain-containing protein</fullName>
    </recommendedName>
</protein>
<keyword evidence="6" id="KW-0547">Nucleotide-binding</keyword>
<dbReference type="InterPro" id="IPR032828">
    <property type="entry name" value="PolyA_RNA-bd"/>
</dbReference>
<evidence type="ECO:0000259" key="9">
    <source>
        <dbReference type="Pfam" id="PF12627"/>
    </source>
</evidence>
<reference evidence="10" key="1">
    <citation type="submission" date="2020-02" db="EMBL/GenBank/DDBJ databases">
        <authorList>
            <person name="Meier V. D."/>
        </authorList>
    </citation>
    <scope>NUCLEOTIDE SEQUENCE</scope>
    <source>
        <strain evidence="10">AVDCRST_MAG88</strain>
    </source>
</reference>
<dbReference type="Gene3D" id="1.10.3090.10">
    <property type="entry name" value="cca-adding enzyme, domain 2"/>
    <property type="match status" value="1"/>
</dbReference>
<evidence type="ECO:0000313" key="10">
    <source>
        <dbReference type="EMBL" id="CAA9546183.1"/>
    </source>
</evidence>
<dbReference type="GO" id="GO:0003723">
    <property type="term" value="F:RNA binding"/>
    <property type="evidence" value="ECO:0007669"/>
    <property type="project" value="UniProtKB-KW"/>
</dbReference>
<dbReference type="SUPFAM" id="SSF81891">
    <property type="entry name" value="Poly A polymerase C-terminal region-like"/>
    <property type="match status" value="1"/>
</dbReference>
<evidence type="ECO:0000256" key="6">
    <source>
        <dbReference type="ARBA" id="ARBA00022741"/>
    </source>
</evidence>